<evidence type="ECO:0000313" key="5">
    <source>
        <dbReference type="EMBL" id="PIA30082.1"/>
    </source>
</evidence>
<dbReference type="PANTHER" id="PTHR31044">
    <property type="entry name" value="BETA-1,3 GLUCANASE"/>
    <property type="match status" value="1"/>
</dbReference>
<feature type="region of interest" description="Disordered" evidence="2">
    <location>
        <begin position="91"/>
        <end position="116"/>
    </location>
</feature>
<keyword evidence="1 3" id="KW-0732">Signal</keyword>
<dbReference type="SMART" id="SM00768">
    <property type="entry name" value="X8"/>
    <property type="match status" value="1"/>
</dbReference>
<dbReference type="Pfam" id="PF07983">
    <property type="entry name" value="X8"/>
    <property type="match status" value="1"/>
</dbReference>
<reference evidence="5 6" key="1">
    <citation type="submission" date="2017-09" db="EMBL/GenBank/DDBJ databases">
        <title>WGS assembly of Aquilegia coerulea Goldsmith.</title>
        <authorList>
            <person name="Hodges S."/>
            <person name="Kramer E."/>
            <person name="Nordborg M."/>
            <person name="Tomkins J."/>
            <person name="Borevitz J."/>
            <person name="Derieg N."/>
            <person name="Yan J."/>
            <person name="Mihaltcheva S."/>
            <person name="Hayes R.D."/>
            <person name="Rokhsar D."/>
        </authorList>
    </citation>
    <scope>NUCLEOTIDE SEQUENCE [LARGE SCALE GENOMIC DNA]</scope>
    <source>
        <strain evidence="6">cv. Goldsmith</strain>
    </source>
</reference>
<gene>
    <name evidence="5" type="ORF">AQUCO_05700058v1</name>
</gene>
<evidence type="ECO:0000256" key="3">
    <source>
        <dbReference type="SAM" id="SignalP"/>
    </source>
</evidence>
<evidence type="ECO:0000259" key="4">
    <source>
        <dbReference type="SMART" id="SM00768"/>
    </source>
</evidence>
<feature type="signal peptide" evidence="3">
    <location>
        <begin position="1"/>
        <end position="22"/>
    </location>
</feature>
<dbReference type="EMBL" id="KZ305074">
    <property type="protein sequence ID" value="PIA30082.1"/>
    <property type="molecule type" value="Genomic_DNA"/>
</dbReference>
<feature type="compositionally biased region" description="Low complexity" evidence="2">
    <location>
        <begin position="96"/>
        <end position="116"/>
    </location>
</feature>
<dbReference type="STRING" id="218851.A0A2G5CFK4"/>
<sequence length="310" mass="31725">MGRRSFCLIFILLGFLCAAGLSLRDKPLDRRQMLLVSSSGELIGDMKGDFTAEMVPVINPTTPTTTTPQSPVINPLPPSTDPTITNPTIGPPMTGPPMTGNPTTGPPMTGNPTTGPAISSGGTWCVASSSASQTALQVALDYACGFGGADCSAIQPGGSCYNPITLKDHASFAFNSYYQKNPAPTSCNFGGTASTTTTDPSSGSCRFPSSRSSTLSPPSNPPPAPTFDGTMNPPPTPTFDGSMNPPSAPTFDGSINPPGPFDGTMNPPGSFDGSVPDPSGTTNSASIRSHSLPFFGLACLVPLLLLSVNT</sequence>
<evidence type="ECO:0000256" key="2">
    <source>
        <dbReference type="SAM" id="MobiDB-lite"/>
    </source>
</evidence>
<dbReference type="Proteomes" id="UP000230069">
    <property type="component" value="Unassembled WGS sequence"/>
</dbReference>
<protein>
    <recommendedName>
        <fullName evidence="4">X8 domain-containing protein</fullName>
    </recommendedName>
</protein>
<dbReference type="InterPro" id="IPR044788">
    <property type="entry name" value="X8_dom_prot"/>
</dbReference>
<accession>A0A2G5CFK4</accession>
<dbReference type="InterPro" id="IPR012946">
    <property type="entry name" value="X8"/>
</dbReference>
<feature type="domain" description="X8" evidence="4">
    <location>
        <begin position="123"/>
        <end position="207"/>
    </location>
</feature>
<evidence type="ECO:0000256" key="1">
    <source>
        <dbReference type="ARBA" id="ARBA00022729"/>
    </source>
</evidence>
<dbReference type="FunFam" id="1.20.58.1040:FF:000007">
    <property type="entry name" value="PLASMODESMATA CALLOSE-BINDING PROTEIN 2"/>
    <property type="match status" value="1"/>
</dbReference>
<dbReference type="OrthoDB" id="1073427at2759"/>
<organism evidence="5 6">
    <name type="scientific">Aquilegia coerulea</name>
    <name type="common">Rocky mountain columbine</name>
    <dbReference type="NCBI Taxonomy" id="218851"/>
    <lineage>
        <taxon>Eukaryota</taxon>
        <taxon>Viridiplantae</taxon>
        <taxon>Streptophyta</taxon>
        <taxon>Embryophyta</taxon>
        <taxon>Tracheophyta</taxon>
        <taxon>Spermatophyta</taxon>
        <taxon>Magnoliopsida</taxon>
        <taxon>Ranunculales</taxon>
        <taxon>Ranunculaceae</taxon>
        <taxon>Thalictroideae</taxon>
        <taxon>Aquilegia</taxon>
    </lineage>
</organism>
<name>A0A2G5CFK4_AQUCA</name>
<dbReference type="GO" id="GO:0009506">
    <property type="term" value="C:plasmodesma"/>
    <property type="evidence" value="ECO:0007669"/>
    <property type="project" value="UniProtKB-ARBA"/>
</dbReference>
<dbReference type="Gene3D" id="1.20.58.1040">
    <property type="match status" value="1"/>
</dbReference>
<dbReference type="InParanoid" id="A0A2G5CFK4"/>
<evidence type="ECO:0000313" key="6">
    <source>
        <dbReference type="Proteomes" id="UP000230069"/>
    </source>
</evidence>
<feature type="chain" id="PRO_5013895581" description="X8 domain-containing protein" evidence="3">
    <location>
        <begin position="23"/>
        <end position="310"/>
    </location>
</feature>
<feature type="compositionally biased region" description="Low complexity" evidence="2">
    <location>
        <begin position="200"/>
        <end position="217"/>
    </location>
</feature>
<keyword evidence="6" id="KW-1185">Reference proteome</keyword>
<proteinExistence type="predicted"/>
<dbReference type="AlphaFoldDB" id="A0A2G5CFK4"/>
<dbReference type="PANTHER" id="PTHR31044:SF123">
    <property type="entry name" value="GLUCAN ENDO-1,3-BETA-D-GLUCOSIDASE"/>
    <property type="match status" value="1"/>
</dbReference>
<feature type="region of interest" description="Disordered" evidence="2">
    <location>
        <begin position="194"/>
        <end position="284"/>
    </location>
</feature>